<dbReference type="Pfam" id="PF23085">
    <property type="entry name" value="RRM_PARP14_3"/>
    <property type="match status" value="1"/>
</dbReference>
<evidence type="ECO:0000313" key="5">
    <source>
        <dbReference type="EMBL" id="KAJ7424917.1"/>
    </source>
</evidence>
<dbReference type="InterPro" id="IPR009909">
    <property type="entry name" value="Nmi/IFP35_dom"/>
</dbReference>
<keyword evidence="6" id="KW-1185">Reference proteome</keyword>
<gene>
    <name evidence="5" type="ORF">WISP_26145</name>
</gene>
<dbReference type="SUPFAM" id="SSF54928">
    <property type="entry name" value="RNA-binding domain, RBD"/>
    <property type="match status" value="1"/>
</dbReference>
<evidence type="ECO:0000256" key="3">
    <source>
        <dbReference type="SAM" id="MobiDB-lite"/>
    </source>
</evidence>
<dbReference type="InterPro" id="IPR035979">
    <property type="entry name" value="RBD_domain_sf"/>
</dbReference>
<evidence type="ECO:0000313" key="6">
    <source>
        <dbReference type="Proteomes" id="UP001145742"/>
    </source>
</evidence>
<evidence type="ECO:0000256" key="1">
    <source>
        <dbReference type="PROSITE-ProRule" id="PRU00176"/>
    </source>
</evidence>
<dbReference type="Pfam" id="PF07292">
    <property type="entry name" value="NID"/>
    <property type="match status" value="2"/>
</dbReference>
<evidence type="ECO:0000256" key="2">
    <source>
        <dbReference type="SAM" id="Coils"/>
    </source>
</evidence>
<feature type="coiled-coil region" evidence="2">
    <location>
        <begin position="47"/>
        <end position="155"/>
    </location>
</feature>
<keyword evidence="1" id="KW-0694">RNA-binding</keyword>
<dbReference type="PANTHER" id="PTHR15225:SF8">
    <property type="entry name" value="RNA-BINDING PROTEIN 43"/>
    <property type="match status" value="1"/>
</dbReference>
<feature type="region of interest" description="Disordered" evidence="3">
    <location>
        <begin position="565"/>
        <end position="595"/>
    </location>
</feature>
<comment type="caution">
    <text evidence="5">The sequence shown here is derived from an EMBL/GenBank/DDBJ whole genome shotgun (WGS) entry which is preliminary data.</text>
</comment>
<proteinExistence type="predicted"/>
<accession>A0ABQ9DSX5</accession>
<dbReference type="Gene3D" id="3.30.70.330">
    <property type="match status" value="1"/>
</dbReference>
<dbReference type="InterPro" id="IPR000504">
    <property type="entry name" value="RRM_dom"/>
</dbReference>
<organism evidence="5 6">
    <name type="scientific">Willisornis vidua</name>
    <name type="common">Xingu scale-backed antbird</name>
    <dbReference type="NCBI Taxonomy" id="1566151"/>
    <lineage>
        <taxon>Eukaryota</taxon>
        <taxon>Metazoa</taxon>
        <taxon>Chordata</taxon>
        <taxon>Craniata</taxon>
        <taxon>Vertebrata</taxon>
        <taxon>Euteleostomi</taxon>
        <taxon>Archelosauria</taxon>
        <taxon>Archosauria</taxon>
        <taxon>Dinosauria</taxon>
        <taxon>Saurischia</taxon>
        <taxon>Theropoda</taxon>
        <taxon>Coelurosauria</taxon>
        <taxon>Aves</taxon>
        <taxon>Neognathae</taxon>
        <taxon>Neoaves</taxon>
        <taxon>Telluraves</taxon>
        <taxon>Australaves</taxon>
        <taxon>Passeriformes</taxon>
        <taxon>Thamnophilidae</taxon>
        <taxon>Willisornis</taxon>
    </lineage>
</organism>
<protein>
    <submittedName>
        <fullName evidence="5">N-myc-interactor</fullName>
    </submittedName>
</protein>
<dbReference type="EMBL" id="WHWB01032598">
    <property type="protein sequence ID" value="KAJ7424917.1"/>
    <property type="molecule type" value="Genomic_DNA"/>
</dbReference>
<dbReference type="PANTHER" id="PTHR15225">
    <property type="entry name" value="INTERFERON-INDUCED PROTEIN 35/NMI N-MYC/STAT INTERACTING PROTEIN"/>
    <property type="match status" value="1"/>
</dbReference>
<name>A0ABQ9DSX5_9PASS</name>
<feature type="domain" description="RRM" evidence="4">
    <location>
        <begin position="406"/>
        <end position="488"/>
    </location>
</feature>
<dbReference type="Proteomes" id="UP001145742">
    <property type="component" value="Unassembled WGS sequence"/>
</dbReference>
<dbReference type="PROSITE" id="PS50102">
    <property type="entry name" value="RRM"/>
    <property type="match status" value="1"/>
</dbReference>
<sequence>MTGRSGCGSAFADGKAKAKGAALRVIAQEGENQFVPLLQSVVTTDPLGTEQEDVERLKEELRERVAEAENAKAELLYSGINAEEEHANAQEELTKLKDLKEKQLKESAVDRDTLKSKLHLLHKENNELEEEIKKLRGALEEHSVLRAQINQVNKKVAGMTMQFSHMEGMKKGCPHMDTHCVFHATAKIPFRLNQNQALLTFEDEEVAQGLIKKGKHSVNLDSKTVDVKAVPVTLEMGIKFELHVTISGKKVCVSEIPELPMPEEWIRDKLELNFSRTEQGGGGEVEHVTYNRQSRTAVITFLGPGASNTFVGCSKYPFFAHGRCYKLSVSPSVDLRLKNCQPYFGVSKKTILLKGIQEMDEEEENIQDMIEIHFQKPSNGGGEIERIKYISKGATWATGRAAKATRTVVVTGVPDGLLQDDVMADILTIHFQKSRNNGGDVEEVTYPTGSKGVAYVTFEDPEAVDSVLKKDDHQLEDKRLSQSYPLKVTSYCENVFSSVTSVLDMSVFKAQFVLEDLVEEMKSQSKDLSFGPLQPNGQIVVQGSFPAIKVLTDFLLLKAKPLSEKDNTKESKSPWRLRRRRLQEHRSPVETKNSVGDAQGENQVVVLDTDIYHYMRQFFPSIFQKDGVVISDATDGDITTVCVGSAGKARAGQVSNVKKDIEDWSMKLHSMLRKERIWFKEHSRDERHRYKRACERLKPHYPRVLVMPYDTHIEVIGMSADVYKFTKEVSSRSHTR</sequence>
<dbReference type="InterPro" id="IPR012677">
    <property type="entry name" value="Nucleotide-bd_a/b_plait_sf"/>
</dbReference>
<reference evidence="5" key="1">
    <citation type="submission" date="2019-10" db="EMBL/GenBank/DDBJ databases">
        <authorList>
            <person name="Soares A.E.R."/>
            <person name="Aleixo A."/>
            <person name="Schneider P."/>
            <person name="Miyaki C.Y."/>
            <person name="Schneider M.P."/>
            <person name="Mello C."/>
            <person name="Vasconcelos A.T.R."/>
        </authorList>
    </citation>
    <scope>NUCLEOTIDE SEQUENCE</scope>
    <source>
        <tissue evidence="5">Muscle</tissue>
    </source>
</reference>
<evidence type="ECO:0000259" key="4">
    <source>
        <dbReference type="PROSITE" id="PS50102"/>
    </source>
</evidence>
<keyword evidence="2" id="KW-0175">Coiled coil</keyword>